<evidence type="ECO:0000313" key="3">
    <source>
        <dbReference type="Proteomes" id="UP000238348"/>
    </source>
</evidence>
<feature type="region of interest" description="Disordered" evidence="1">
    <location>
        <begin position="331"/>
        <end position="370"/>
    </location>
</feature>
<sequence>MPVHQIPPRIIKFGPAKPAFPNDVELVAELVPKELFGAEDLTGRLTVHPQGSPVQMSANLFHGGFQAASKGRLQTVKTETSFFDMSMTIEANIARITGRLSSEEALLRAVHVCTAYLPAFLASSLAAPVDIDDLYGNVGSAFFQVEVKGTFERVISVLDTSKTIADFMAKLQQLPEDSAGRVFAAQRYLNQAQWLGYSARHPQQFAGERVLNLHKAVEVLYPHSGEVNKLRSQLSAMGLREDVVELFASLAYIRNSVDVGHPKVGVMGGKEHDDFHLFLVYMTQIVTWLVNHTVERLSQVDSPTVSPSVGGSDLAKTMSRVGDLLKKVEPLQPNSFFKPQGASTGPSTESQVSSGAAGAKNTSKKQKKKQ</sequence>
<gene>
    <name evidence="2" type="ORF">SOCE26_078940</name>
</gene>
<protein>
    <submittedName>
        <fullName evidence="2">Uncharacterized protein</fullName>
    </submittedName>
</protein>
<feature type="compositionally biased region" description="Polar residues" evidence="1">
    <location>
        <begin position="332"/>
        <end position="354"/>
    </location>
</feature>
<evidence type="ECO:0000313" key="2">
    <source>
        <dbReference type="EMBL" id="AUX46388.1"/>
    </source>
</evidence>
<organism evidence="2 3">
    <name type="scientific">Sorangium cellulosum</name>
    <name type="common">Polyangium cellulosum</name>
    <dbReference type="NCBI Taxonomy" id="56"/>
    <lineage>
        <taxon>Bacteria</taxon>
        <taxon>Pseudomonadati</taxon>
        <taxon>Myxococcota</taxon>
        <taxon>Polyangia</taxon>
        <taxon>Polyangiales</taxon>
        <taxon>Polyangiaceae</taxon>
        <taxon>Sorangium</taxon>
    </lineage>
</organism>
<evidence type="ECO:0000256" key="1">
    <source>
        <dbReference type="SAM" id="MobiDB-lite"/>
    </source>
</evidence>
<name>A0A2L0F482_SORCE</name>
<dbReference type="EMBL" id="CP012673">
    <property type="protein sequence ID" value="AUX46388.1"/>
    <property type="molecule type" value="Genomic_DNA"/>
</dbReference>
<dbReference type="RefSeq" id="WP_159397728.1">
    <property type="nucleotide sequence ID" value="NZ_CP012673.1"/>
</dbReference>
<dbReference type="Proteomes" id="UP000238348">
    <property type="component" value="Chromosome"/>
</dbReference>
<dbReference type="AlphaFoldDB" id="A0A2L0F482"/>
<reference evidence="2 3" key="1">
    <citation type="submission" date="2015-09" db="EMBL/GenBank/DDBJ databases">
        <title>Sorangium comparison.</title>
        <authorList>
            <person name="Zaburannyi N."/>
            <person name="Bunk B."/>
            <person name="Overmann J."/>
            <person name="Mueller R."/>
        </authorList>
    </citation>
    <scope>NUCLEOTIDE SEQUENCE [LARGE SCALE GENOMIC DNA]</scope>
    <source>
        <strain evidence="2 3">So ce26</strain>
    </source>
</reference>
<proteinExistence type="predicted"/>
<accession>A0A2L0F482</accession>